<dbReference type="EMBL" id="QXGH01000030">
    <property type="protein sequence ID" value="RHW24632.1"/>
    <property type="molecule type" value="Genomic_DNA"/>
</dbReference>
<comment type="caution">
    <text evidence="1">The sequence shown here is derived from an EMBL/GenBank/DDBJ whole genome shotgun (WGS) entry which is preliminary data.</text>
</comment>
<proteinExistence type="predicted"/>
<keyword evidence="2" id="KW-1185">Reference proteome</keyword>
<name>A0A417XW39_9ACTN</name>
<dbReference type="Proteomes" id="UP000283644">
    <property type="component" value="Unassembled WGS sequence"/>
</dbReference>
<evidence type="ECO:0008006" key="3">
    <source>
        <dbReference type="Google" id="ProtNLM"/>
    </source>
</evidence>
<gene>
    <name evidence="1" type="ORF">D0Z08_23115</name>
</gene>
<dbReference type="AlphaFoldDB" id="A0A417XW39"/>
<dbReference type="OrthoDB" id="3534313at2"/>
<accession>A0A417XW39</accession>
<evidence type="ECO:0000313" key="1">
    <source>
        <dbReference type="EMBL" id="RHW24632.1"/>
    </source>
</evidence>
<reference evidence="1 2" key="1">
    <citation type="submission" date="2018-09" db="EMBL/GenBank/DDBJ databases">
        <title>Genome sequencing of Nocardioides immobilis CCTCC AB 2017083 for comparison to Nocardioides silvaticus.</title>
        <authorList>
            <person name="Li C."/>
            <person name="Wang G."/>
        </authorList>
    </citation>
    <scope>NUCLEOTIDE SEQUENCE [LARGE SCALE GENOMIC DNA]</scope>
    <source>
        <strain evidence="1 2">CCTCC AB 2017083</strain>
    </source>
</reference>
<sequence length="87" mass="9326">MTVRTDNRLGDAPMRPVACRSCGTTVLARKSSWAQTTVQWSAEAVAACTSWDPGCSIRGELPVCHPLRDSIARAVVDGDLPVIDDGR</sequence>
<dbReference type="RefSeq" id="WP_118927643.1">
    <property type="nucleotide sequence ID" value="NZ_QXGH01000030.1"/>
</dbReference>
<evidence type="ECO:0000313" key="2">
    <source>
        <dbReference type="Proteomes" id="UP000283644"/>
    </source>
</evidence>
<protein>
    <recommendedName>
        <fullName evidence="3">Ferredoxin</fullName>
    </recommendedName>
</protein>
<organism evidence="1 2">
    <name type="scientific">Nocardioides immobilis</name>
    <dbReference type="NCBI Taxonomy" id="2049295"/>
    <lineage>
        <taxon>Bacteria</taxon>
        <taxon>Bacillati</taxon>
        <taxon>Actinomycetota</taxon>
        <taxon>Actinomycetes</taxon>
        <taxon>Propionibacteriales</taxon>
        <taxon>Nocardioidaceae</taxon>
        <taxon>Nocardioides</taxon>
    </lineage>
</organism>